<protein>
    <submittedName>
        <fullName evidence="1">Uncharacterized protein</fullName>
    </submittedName>
</protein>
<reference evidence="1" key="1">
    <citation type="submission" date="2014-11" db="EMBL/GenBank/DDBJ databases">
        <authorList>
            <person name="Amaro Gonzalez C."/>
        </authorList>
    </citation>
    <scope>NUCLEOTIDE SEQUENCE</scope>
</reference>
<name>A0A0E9RSK0_ANGAN</name>
<sequence length="37" mass="4093">MHSTASVRKRKPWGQFSVRGLYCTVTGTDFFTLLSGG</sequence>
<evidence type="ECO:0000313" key="1">
    <source>
        <dbReference type="EMBL" id="JAH31405.1"/>
    </source>
</evidence>
<dbReference type="EMBL" id="GBXM01077172">
    <property type="protein sequence ID" value="JAH31405.1"/>
    <property type="molecule type" value="Transcribed_RNA"/>
</dbReference>
<reference evidence="1" key="2">
    <citation type="journal article" date="2015" name="Fish Shellfish Immunol.">
        <title>Early steps in the European eel (Anguilla anguilla)-Vibrio vulnificus interaction in the gills: Role of the RtxA13 toxin.</title>
        <authorList>
            <person name="Callol A."/>
            <person name="Pajuelo D."/>
            <person name="Ebbesson L."/>
            <person name="Teles M."/>
            <person name="MacKenzie S."/>
            <person name="Amaro C."/>
        </authorList>
    </citation>
    <scope>NUCLEOTIDE SEQUENCE</scope>
</reference>
<dbReference type="AlphaFoldDB" id="A0A0E9RSK0"/>
<accession>A0A0E9RSK0</accession>
<organism evidence="1">
    <name type="scientific">Anguilla anguilla</name>
    <name type="common">European freshwater eel</name>
    <name type="synonym">Muraena anguilla</name>
    <dbReference type="NCBI Taxonomy" id="7936"/>
    <lineage>
        <taxon>Eukaryota</taxon>
        <taxon>Metazoa</taxon>
        <taxon>Chordata</taxon>
        <taxon>Craniata</taxon>
        <taxon>Vertebrata</taxon>
        <taxon>Euteleostomi</taxon>
        <taxon>Actinopterygii</taxon>
        <taxon>Neopterygii</taxon>
        <taxon>Teleostei</taxon>
        <taxon>Anguilliformes</taxon>
        <taxon>Anguillidae</taxon>
        <taxon>Anguilla</taxon>
    </lineage>
</organism>
<proteinExistence type="predicted"/>